<evidence type="ECO:0000313" key="2">
    <source>
        <dbReference type="EMBL" id="RMC10908.1"/>
    </source>
</evidence>
<evidence type="ECO:0000256" key="1">
    <source>
        <dbReference type="SAM" id="MobiDB-lite"/>
    </source>
</evidence>
<accession>A0A3M0KCI6</accession>
<evidence type="ECO:0000313" key="3">
    <source>
        <dbReference type="Proteomes" id="UP000269221"/>
    </source>
</evidence>
<gene>
    <name evidence="2" type="ORF">DUI87_12621</name>
</gene>
<dbReference type="EMBL" id="QRBI01000111">
    <property type="protein sequence ID" value="RMC10908.1"/>
    <property type="molecule type" value="Genomic_DNA"/>
</dbReference>
<name>A0A3M0KCI6_HIRRU</name>
<proteinExistence type="predicted"/>
<dbReference type="AlphaFoldDB" id="A0A3M0KCI6"/>
<organism evidence="2 3">
    <name type="scientific">Hirundo rustica rustica</name>
    <dbReference type="NCBI Taxonomy" id="333673"/>
    <lineage>
        <taxon>Eukaryota</taxon>
        <taxon>Metazoa</taxon>
        <taxon>Chordata</taxon>
        <taxon>Craniata</taxon>
        <taxon>Vertebrata</taxon>
        <taxon>Euteleostomi</taxon>
        <taxon>Archelosauria</taxon>
        <taxon>Archosauria</taxon>
        <taxon>Dinosauria</taxon>
        <taxon>Saurischia</taxon>
        <taxon>Theropoda</taxon>
        <taxon>Coelurosauria</taxon>
        <taxon>Aves</taxon>
        <taxon>Neognathae</taxon>
        <taxon>Neoaves</taxon>
        <taxon>Telluraves</taxon>
        <taxon>Australaves</taxon>
        <taxon>Passeriformes</taxon>
        <taxon>Sylvioidea</taxon>
        <taxon>Hirundinidae</taxon>
        <taxon>Hirundo</taxon>
    </lineage>
</organism>
<sequence length="159" mass="16841">MASHELVDISEGTTAWDLIHRTTSAPSMMPLPGDRRGTRLTVKNQAAHPSGRLLRHDIACPPASASPPKPAKQGKPGLGSWLTRGEMKGDVKLMSGKGELRGCGWARLTGVAADGIAATCWHGAGARPESNIGNISTRQDNYTLELLASEAPSRVEQIP</sequence>
<protein>
    <submittedName>
        <fullName evidence="2">Uncharacterized protein</fullName>
    </submittedName>
</protein>
<reference evidence="2 3" key="1">
    <citation type="submission" date="2018-07" db="EMBL/GenBank/DDBJ databases">
        <title>A high quality draft genome assembly of the barn swallow (H. rustica rustica).</title>
        <authorList>
            <person name="Formenti G."/>
            <person name="Chiara M."/>
            <person name="Poveda L."/>
            <person name="Francoijs K.-J."/>
            <person name="Bonisoli-Alquati A."/>
            <person name="Canova L."/>
            <person name="Gianfranceschi L."/>
            <person name="Horner D.S."/>
            <person name="Saino N."/>
        </authorList>
    </citation>
    <scope>NUCLEOTIDE SEQUENCE [LARGE SCALE GENOMIC DNA]</scope>
    <source>
        <strain evidence="2">Chelidonia</strain>
        <tissue evidence="2">Blood</tissue>
    </source>
</reference>
<feature type="region of interest" description="Disordered" evidence="1">
    <location>
        <begin position="57"/>
        <end position="83"/>
    </location>
</feature>
<dbReference type="Proteomes" id="UP000269221">
    <property type="component" value="Unassembled WGS sequence"/>
</dbReference>
<keyword evidence="3" id="KW-1185">Reference proteome</keyword>
<comment type="caution">
    <text evidence="2">The sequence shown here is derived from an EMBL/GenBank/DDBJ whole genome shotgun (WGS) entry which is preliminary data.</text>
</comment>